<proteinExistence type="predicted"/>
<keyword evidence="2" id="KW-1185">Reference proteome</keyword>
<dbReference type="AlphaFoldDB" id="A0A3R5U743"/>
<dbReference type="EMBL" id="CP025746">
    <property type="protein sequence ID" value="QAA30465.1"/>
    <property type="molecule type" value="Genomic_DNA"/>
</dbReference>
<protein>
    <submittedName>
        <fullName evidence="1">Transcriptional regulator</fullName>
    </submittedName>
</protein>
<dbReference type="KEGG" id="cmah:C1I91_01610"/>
<name>A0A3R5U743_9CLOT</name>
<reference evidence="1 2" key="1">
    <citation type="submission" date="2018-01" db="EMBL/GenBank/DDBJ databases">
        <title>Genome Sequencing and Assembly of Anaerobacter polyendosporus strain CT4.</title>
        <authorList>
            <person name="Tachaapaikoon C."/>
            <person name="Sutheeworapong S."/>
            <person name="Jenjaroenpun P."/>
            <person name="Wongsurawat T."/>
            <person name="Nookeaw I."/>
            <person name="Cheawchanlertfa P."/>
            <person name="Kosugi A."/>
            <person name="Cheevadhanarak S."/>
            <person name="Ratanakhanokchai K."/>
        </authorList>
    </citation>
    <scope>NUCLEOTIDE SEQUENCE [LARGE SCALE GENOMIC DNA]</scope>
    <source>
        <strain evidence="1 2">CT4</strain>
    </source>
</reference>
<gene>
    <name evidence="1" type="ORF">C1I91_01610</name>
</gene>
<evidence type="ECO:0000313" key="2">
    <source>
        <dbReference type="Proteomes" id="UP000286268"/>
    </source>
</evidence>
<dbReference type="Proteomes" id="UP000286268">
    <property type="component" value="Chromosome"/>
</dbReference>
<accession>A0A3R5U743</accession>
<sequence>MVEIQVCGTGIGRRCHFKTYTLVINQSRAGVINRTRKGGYYNVN</sequence>
<organism evidence="1 2">
    <name type="scientific">Clostridium manihotivorum</name>
    <dbReference type="NCBI Taxonomy" id="2320868"/>
    <lineage>
        <taxon>Bacteria</taxon>
        <taxon>Bacillati</taxon>
        <taxon>Bacillota</taxon>
        <taxon>Clostridia</taxon>
        <taxon>Eubacteriales</taxon>
        <taxon>Clostridiaceae</taxon>
        <taxon>Clostridium</taxon>
    </lineage>
</organism>
<evidence type="ECO:0000313" key="1">
    <source>
        <dbReference type="EMBL" id="QAA30465.1"/>
    </source>
</evidence>